<name>A0AA88GI53_NAELO</name>
<evidence type="ECO:0000256" key="1">
    <source>
        <dbReference type="ARBA" id="ARBA00004123"/>
    </source>
</evidence>
<dbReference type="EMBL" id="PYSW02000037">
    <property type="protein sequence ID" value="KAG2377626.1"/>
    <property type="molecule type" value="Genomic_DNA"/>
</dbReference>
<accession>A0AA88GI53</accession>
<proteinExistence type="predicted"/>
<dbReference type="InterPro" id="IPR039241">
    <property type="entry name" value="Rrp9-like"/>
</dbReference>
<feature type="repeat" description="WD" evidence="5">
    <location>
        <begin position="237"/>
        <end position="263"/>
    </location>
</feature>
<dbReference type="InterPro" id="IPR036322">
    <property type="entry name" value="WD40_repeat_dom_sf"/>
</dbReference>
<feature type="region of interest" description="Disordered" evidence="6">
    <location>
        <begin position="514"/>
        <end position="558"/>
    </location>
</feature>
<dbReference type="FunFam" id="2.130.10.10:FF:000509">
    <property type="entry name" value="U3 small nucleolar RNA-interacting protein"/>
    <property type="match status" value="1"/>
</dbReference>
<keyword evidence="2 5" id="KW-0853">WD repeat</keyword>
<dbReference type="PANTHER" id="PTHR19865:SF0">
    <property type="entry name" value="U3 SMALL NUCLEOLAR RNA-INTERACTING PROTEIN 2"/>
    <property type="match status" value="1"/>
</dbReference>
<feature type="compositionally biased region" description="Basic and acidic residues" evidence="6">
    <location>
        <begin position="45"/>
        <end position="55"/>
    </location>
</feature>
<feature type="compositionally biased region" description="Basic and acidic residues" evidence="6">
    <location>
        <begin position="543"/>
        <end position="558"/>
    </location>
</feature>
<dbReference type="InterPro" id="IPR019775">
    <property type="entry name" value="WD40_repeat_CS"/>
</dbReference>
<comment type="caution">
    <text evidence="7">The sequence shown here is derived from an EMBL/GenBank/DDBJ whole genome shotgun (WGS) entry which is preliminary data.</text>
</comment>
<dbReference type="Pfam" id="PF00400">
    <property type="entry name" value="WD40"/>
    <property type="match status" value="4"/>
</dbReference>
<dbReference type="InterPro" id="IPR020472">
    <property type="entry name" value="WD40_PAC1"/>
</dbReference>
<dbReference type="PANTHER" id="PTHR19865">
    <property type="entry name" value="U3 SMALL NUCLEOLAR RNA INTERACTING PROTEIN 2"/>
    <property type="match status" value="1"/>
</dbReference>
<evidence type="ECO:0000256" key="5">
    <source>
        <dbReference type="PROSITE-ProRule" id="PRU00221"/>
    </source>
</evidence>
<reference evidence="7 8" key="1">
    <citation type="journal article" date="2018" name="BMC Genomics">
        <title>The genome of Naegleria lovaniensis, the basis for a comparative approach to unravel pathogenicity factors of the human pathogenic amoeba N. fowleri.</title>
        <authorList>
            <person name="Liechti N."/>
            <person name="Schurch N."/>
            <person name="Bruggmann R."/>
            <person name="Wittwer M."/>
        </authorList>
    </citation>
    <scope>NUCLEOTIDE SEQUENCE [LARGE SCALE GENOMIC DNA]</scope>
    <source>
        <strain evidence="7 8">ATCC 30569</strain>
    </source>
</reference>
<dbReference type="GO" id="GO:0032040">
    <property type="term" value="C:small-subunit processome"/>
    <property type="evidence" value="ECO:0007669"/>
    <property type="project" value="TreeGrafter"/>
</dbReference>
<keyword evidence="4" id="KW-0539">Nucleus</keyword>
<evidence type="ECO:0000313" key="8">
    <source>
        <dbReference type="Proteomes" id="UP000816034"/>
    </source>
</evidence>
<dbReference type="Proteomes" id="UP000816034">
    <property type="component" value="Unassembled WGS sequence"/>
</dbReference>
<dbReference type="PROSITE" id="PS00678">
    <property type="entry name" value="WD_REPEATS_1"/>
    <property type="match status" value="1"/>
</dbReference>
<dbReference type="InterPro" id="IPR015943">
    <property type="entry name" value="WD40/YVTN_repeat-like_dom_sf"/>
</dbReference>
<evidence type="ECO:0008006" key="9">
    <source>
        <dbReference type="Google" id="ProtNLM"/>
    </source>
</evidence>
<dbReference type="GO" id="GO:0034511">
    <property type="term" value="F:U3 snoRNA binding"/>
    <property type="evidence" value="ECO:0007669"/>
    <property type="project" value="InterPro"/>
</dbReference>
<dbReference type="AlphaFoldDB" id="A0AA88GI53"/>
<gene>
    <name evidence="7" type="ORF">C9374_009142</name>
</gene>
<evidence type="ECO:0000256" key="4">
    <source>
        <dbReference type="ARBA" id="ARBA00023242"/>
    </source>
</evidence>
<dbReference type="PRINTS" id="PR00320">
    <property type="entry name" value="GPROTEINBRPT"/>
</dbReference>
<keyword evidence="3" id="KW-0677">Repeat</keyword>
<keyword evidence="8" id="KW-1185">Reference proteome</keyword>
<evidence type="ECO:0000256" key="3">
    <source>
        <dbReference type="ARBA" id="ARBA00022737"/>
    </source>
</evidence>
<feature type="compositionally biased region" description="Polar residues" evidence="6">
    <location>
        <begin position="1"/>
        <end position="19"/>
    </location>
</feature>
<evidence type="ECO:0000313" key="7">
    <source>
        <dbReference type="EMBL" id="KAG2377626.1"/>
    </source>
</evidence>
<protein>
    <recommendedName>
        <fullName evidence="9">Guanine nucleotide-binding protein subunit beta-like protein</fullName>
    </recommendedName>
</protein>
<feature type="repeat" description="WD" evidence="5">
    <location>
        <begin position="277"/>
        <end position="319"/>
    </location>
</feature>
<dbReference type="GeneID" id="68101596"/>
<dbReference type="RefSeq" id="XP_044544888.1">
    <property type="nucleotide sequence ID" value="XM_044699297.1"/>
</dbReference>
<evidence type="ECO:0000256" key="6">
    <source>
        <dbReference type="SAM" id="MobiDB-lite"/>
    </source>
</evidence>
<dbReference type="PROSITE" id="PS50082">
    <property type="entry name" value="WD_REPEATS_2"/>
    <property type="match status" value="2"/>
</dbReference>
<comment type="subcellular location">
    <subcellularLocation>
        <location evidence="1">Nucleus</location>
    </subcellularLocation>
</comment>
<dbReference type="SUPFAM" id="SSF50978">
    <property type="entry name" value="WD40 repeat-like"/>
    <property type="match status" value="1"/>
</dbReference>
<evidence type="ECO:0000256" key="2">
    <source>
        <dbReference type="ARBA" id="ARBA00022574"/>
    </source>
</evidence>
<feature type="region of interest" description="Disordered" evidence="6">
    <location>
        <begin position="1"/>
        <end position="97"/>
    </location>
</feature>
<dbReference type="Gene3D" id="2.130.10.10">
    <property type="entry name" value="YVTN repeat-like/Quinoprotein amine dehydrogenase"/>
    <property type="match status" value="1"/>
</dbReference>
<sequence>MKRNSQQFRSKTSNSRNQGSKSFSSKKHLKSKLENILASRKKRKTKEDVDEIHSDIEEEENFEVSPEQLLKNQKEEEEEHLIRDASEVAPQEEDSELTVDEKRVLNAKQFLENLKVYEEDKEEEEDFKRRMDGEDPIAQALKREALKAKKQIPSMYHQYLEEMDFTEPSRVTFLKGHKKTPTCIVLNNSGSNSQLRAFTGAKDGCIIHWDFTTQKKISITKKAHDNCEILCCALSFDGSILATGGRDNKVRLWDTKTMKPIDVFEGHFKPVTCLAFQMGHQSNVHSSSNNSSYAFQLYSGSLDRTVKVWDARDLTFIDTLYGHESEVQGIDTMITPHAVSCGSDASLRYWKVEDETQLIFKNSASKYSVDCVKMLRENTYVSGSQDGSVSMWLKTKKKPIVHFEKAHGGEWISSVGALRFSDVVATGSCDGYLKLWRCDPNAKILQLKNNIPLKGFVNGIDFSSNGQFLTACIGQEHRLGRWFKKNSSPNDSTESVKNGIALVTLLSDEMLEKAQQGNGVSKRRNGFQNGRNASEEEEEEYTDLAHDEEAGDEDHFFL</sequence>
<dbReference type="InterPro" id="IPR001680">
    <property type="entry name" value="WD40_rpt"/>
</dbReference>
<organism evidence="7 8">
    <name type="scientific">Naegleria lovaniensis</name>
    <name type="common">Amoeba</name>
    <dbReference type="NCBI Taxonomy" id="51637"/>
    <lineage>
        <taxon>Eukaryota</taxon>
        <taxon>Discoba</taxon>
        <taxon>Heterolobosea</taxon>
        <taxon>Tetramitia</taxon>
        <taxon>Eutetramitia</taxon>
        <taxon>Vahlkampfiidae</taxon>
        <taxon>Naegleria</taxon>
    </lineage>
</organism>
<dbReference type="SMART" id="SM00320">
    <property type="entry name" value="WD40"/>
    <property type="match status" value="6"/>
</dbReference>